<gene>
    <name evidence="1" type="ORF">ANN_12995</name>
</gene>
<protein>
    <recommendedName>
        <fullName evidence="3">Reverse transcriptase domain-containing protein</fullName>
    </recommendedName>
</protein>
<comment type="caution">
    <text evidence="1">The sequence shown here is derived from an EMBL/GenBank/DDBJ whole genome shotgun (WGS) entry which is preliminary data.</text>
</comment>
<keyword evidence="2" id="KW-1185">Reference proteome</keyword>
<evidence type="ECO:0000313" key="2">
    <source>
        <dbReference type="Proteomes" id="UP001148838"/>
    </source>
</evidence>
<reference evidence="1 2" key="1">
    <citation type="journal article" date="2022" name="Allergy">
        <title>Genome assembly and annotation of Periplaneta americana reveal a comprehensive cockroach allergen profile.</title>
        <authorList>
            <person name="Wang L."/>
            <person name="Xiong Q."/>
            <person name="Saelim N."/>
            <person name="Wang L."/>
            <person name="Nong W."/>
            <person name="Wan A.T."/>
            <person name="Shi M."/>
            <person name="Liu X."/>
            <person name="Cao Q."/>
            <person name="Hui J.H.L."/>
            <person name="Sookrung N."/>
            <person name="Leung T.F."/>
            <person name="Tungtrongchitr A."/>
            <person name="Tsui S.K.W."/>
        </authorList>
    </citation>
    <scope>NUCLEOTIDE SEQUENCE [LARGE SCALE GENOMIC DNA]</scope>
    <source>
        <strain evidence="1">PWHHKU_190912</strain>
    </source>
</reference>
<organism evidence="1 2">
    <name type="scientific">Periplaneta americana</name>
    <name type="common">American cockroach</name>
    <name type="synonym">Blatta americana</name>
    <dbReference type="NCBI Taxonomy" id="6978"/>
    <lineage>
        <taxon>Eukaryota</taxon>
        <taxon>Metazoa</taxon>
        <taxon>Ecdysozoa</taxon>
        <taxon>Arthropoda</taxon>
        <taxon>Hexapoda</taxon>
        <taxon>Insecta</taxon>
        <taxon>Pterygota</taxon>
        <taxon>Neoptera</taxon>
        <taxon>Polyneoptera</taxon>
        <taxon>Dictyoptera</taxon>
        <taxon>Blattodea</taxon>
        <taxon>Blattoidea</taxon>
        <taxon>Blattidae</taxon>
        <taxon>Blattinae</taxon>
        <taxon>Periplaneta</taxon>
    </lineage>
</organism>
<proteinExistence type="predicted"/>
<evidence type="ECO:0000313" key="1">
    <source>
        <dbReference type="EMBL" id="KAJ4446300.1"/>
    </source>
</evidence>
<sequence length="298" mass="34829">MQNLCVKFTDDMELLAEEEMILMDILLELDDSCEQDGLKMNENKTKTVAISKIKKINVRIRIEAVERVNCFKYLGCDDGKVGHIPLLATRQIVCEPLHSEGSLSSCPERNCLFPRRFNFALPMPTKVRLPPNGTQSRWRGECAQKSNLAHRPEIHPSQKSHFLRTVLRSSVLEAISYDLFDSRTRDLNHESRHTSIHQIMKMQRQKCIERFYSEQPKKEHSELPPARIIHNELRDVLIQLLERENLKKCTRRECRRNFLPGLSTLEDLEDIPDRYQKTLMGDIKTLFEVICGNKRKFQ</sequence>
<dbReference type="Proteomes" id="UP001148838">
    <property type="component" value="Unassembled WGS sequence"/>
</dbReference>
<name>A0ABQ8TKD2_PERAM</name>
<evidence type="ECO:0008006" key="3">
    <source>
        <dbReference type="Google" id="ProtNLM"/>
    </source>
</evidence>
<accession>A0ABQ8TKD2</accession>
<dbReference type="EMBL" id="JAJSOF020000009">
    <property type="protein sequence ID" value="KAJ4446300.1"/>
    <property type="molecule type" value="Genomic_DNA"/>
</dbReference>